<evidence type="ECO:0000313" key="2">
    <source>
        <dbReference type="Proteomes" id="UP000015106"/>
    </source>
</evidence>
<dbReference type="Proteomes" id="UP000015106">
    <property type="component" value="Chromosome 7"/>
</dbReference>
<reference evidence="1" key="3">
    <citation type="submission" date="2022-06" db="UniProtKB">
        <authorList>
            <consortium name="EnsemblPlants"/>
        </authorList>
    </citation>
    <scope>IDENTIFICATION</scope>
</reference>
<protein>
    <submittedName>
        <fullName evidence="1">Uncharacterized protein</fullName>
    </submittedName>
</protein>
<keyword evidence="2" id="KW-1185">Reference proteome</keyword>
<dbReference type="Gramene" id="TuG1812G0700002585.01.T01">
    <property type="protein sequence ID" value="TuG1812G0700002585.01.T01.cds286863"/>
    <property type="gene ID" value="TuG1812G0700002585.01"/>
</dbReference>
<reference evidence="1" key="2">
    <citation type="submission" date="2018-03" db="EMBL/GenBank/DDBJ databases">
        <title>The Triticum urartu genome reveals the dynamic nature of wheat genome evolution.</title>
        <authorList>
            <person name="Ling H."/>
            <person name="Ma B."/>
            <person name="Shi X."/>
            <person name="Liu H."/>
            <person name="Dong L."/>
            <person name="Sun H."/>
            <person name="Cao Y."/>
            <person name="Gao Q."/>
            <person name="Zheng S."/>
            <person name="Li Y."/>
            <person name="Yu Y."/>
            <person name="Du H."/>
            <person name="Qi M."/>
            <person name="Li Y."/>
            <person name="Yu H."/>
            <person name="Cui Y."/>
            <person name="Wang N."/>
            <person name="Chen C."/>
            <person name="Wu H."/>
            <person name="Zhao Y."/>
            <person name="Zhang J."/>
            <person name="Li Y."/>
            <person name="Zhou W."/>
            <person name="Zhang B."/>
            <person name="Hu W."/>
            <person name="Eijk M."/>
            <person name="Tang J."/>
            <person name="Witsenboer H."/>
            <person name="Zhao S."/>
            <person name="Li Z."/>
            <person name="Zhang A."/>
            <person name="Wang D."/>
            <person name="Liang C."/>
        </authorList>
    </citation>
    <scope>NUCLEOTIDE SEQUENCE [LARGE SCALE GENOMIC DNA]</scope>
    <source>
        <strain evidence="1">cv. G1812</strain>
    </source>
</reference>
<dbReference type="EnsemblPlants" id="TuG1812G0700002585.01.T01">
    <property type="protein sequence ID" value="TuG1812G0700002585.01.T01.cds286863"/>
    <property type="gene ID" value="TuG1812G0700002585.01"/>
</dbReference>
<accession>A0A8R7V4X6</accession>
<dbReference type="AlphaFoldDB" id="A0A8R7V4X6"/>
<evidence type="ECO:0000313" key="1">
    <source>
        <dbReference type="EnsemblPlants" id="TuG1812G0700002585.01.T01.cds286863"/>
    </source>
</evidence>
<sequence length="122" mass="13536">MPNLHSMLTRRYNFLPDSPNTNLGCSLISLTSRVLLLEPIISRNSSILRVRLQLCVLSSDKPPLNHPSIIPEAFSLSKTCRNSRLASPIRSLGQHTTSLVIVDLLNPSCSYSCNFENNTLCP</sequence>
<name>A0A8R7V4X6_TRIUA</name>
<proteinExistence type="predicted"/>
<reference evidence="2" key="1">
    <citation type="journal article" date="2013" name="Nature">
        <title>Draft genome of the wheat A-genome progenitor Triticum urartu.</title>
        <authorList>
            <person name="Ling H.Q."/>
            <person name="Zhao S."/>
            <person name="Liu D."/>
            <person name="Wang J."/>
            <person name="Sun H."/>
            <person name="Zhang C."/>
            <person name="Fan H."/>
            <person name="Li D."/>
            <person name="Dong L."/>
            <person name="Tao Y."/>
            <person name="Gao C."/>
            <person name="Wu H."/>
            <person name="Li Y."/>
            <person name="Cui Y."/>
            <person name="Guo X."/>
            <person name="Zheng S."/>
            <person name="Wang B."/>
            <person name="Yu K."/>
            <person name="Liang Q."/>
            <person name="Yang W."/>
            <person name="Lou X."/>
            <person name="Chen J."/>
            <person name="Feng M."/>
            <person name="Jian J."/>
            <person name="Zhang X."/>
            <person name="Luo G."/>
            <person name="Jiang Y."/>
            <person name="Liu J."/>
            <person name="Wang Z."/>
            <person name="Sha Y."/>
            <person name="Zhang B."/>
            <person name="Wu H."/>
            <person name="Tang D."/>
            <person name="Shen Q."/>
            <person name="Xue P."/>
            <person name="Zou S."/>
            <person name="Wang X."/>
            <person name="Liu X."/>
            <person name="Wang F."/>
            <person name="Yang Y."/>
            <person name="An X."/>
            <person name="Dong Z."/>
            <person name="Zhang K."/>
            <person name="Zhang X."/>
            <person name="Luo M.C."/>
            <person name="Dvorak J."/>
            <person name="Tong Y."/>
            <person name="Wang J."/>
            <person name="Yang H."/>
            <person name="Li Z."/>
            <person name="Wang D."/>
            <person name="Zhang A."/>
            <person name="Wang J."/>
        </authorList>
    </citation>
    <scope>NUCLEOTIDE SEQUENCE</scope>
    <source>
        <strain evidence="2">cv. G1812</strain>
    </source>
</reference>
<organism evidence="1 2">
    <name type="scientific">Triticum urartu</name>
    <name type="common">Red wild einkorn</name>
    <name type="synonym">Crithodium urartu</name>
    <dbReference type="NCBI Taxonomy" id="4572"/>
    <lineage>
        <taxon>Eukaryota</taxon>
        <taxon>Viridiplantae</taxon>
        <taxon>Streptophyta</taxon>
        <taxon>Embryophyta</taxon>
        <taxon>Tracheophyta</taxon>
        <taxon>Spermatophyta</taxon>
        <taxon>Magnoliopsida</taxon>
        <taxon>Liliopsida</taxon>
        <taxon>Poales</taxon>
        <taxon>Poaceae</taxon>
        <taxon>BOP clade</taxon>
        <taxon>Pooideae</taxon>
        <taxon>Triticodae</taxon>
        <taxon>Triticeae</taxon>
        <taxon>Triticinae</taxon>
        <taxon>Triticum</taxon>
    </lineage>
</organism>